<evidence type="ECO:0000313" key="2">
    <source>
        <dbReference type="WBParaSite" id="PS1159_v2.g18556.t1"/>
    </source>
</evidence>
<dbReference type="WBParaSite" id="PS1159_v2.g18556.t1">
    <property type="protein sequence ID" value="PS1159_v2.g18556.t1"/>
    <property type="gene ID" value="PS1159_v2.g18556"/>
</dbReference>
<proteinExistence type="predicted"/>
<dbReference type="Proteomes" id="UP000887580">
    <property type="component" value="Unplaced"/>
</dbReference>
<accession>A0AC35FLC9</accession>
<organism evidence="1 2">
    <name type="scientific">Panagrolaimus sp. PS1159</name>
    <dbReference type="NCBI Taxonomy" id="55785"/>
    <lineage>
        <taxon>Eukaryota</taxon>
        <taxon>Metazoa</taxon>
        <taxon>Ecdysozoa</taxon>
        <taxon>Nematoda</taxon>
        <taxon>Chromadorea</taxon>
        <taxon>Rhabditida</taxon>
        <taxon>Tylenchina</taxon>
        <taxon>Panagrolaimomorpha</taxon>
        <taxon>Panagrolaimoidea</taxon>
        <taxon>Panagrolaimidae</taxon>
        <taxon>Panagrolaimus</taxon>
    </lineage>
</organism>
<reference evidence="2" key="1">
    <citation type="submission" date="2022-11" db="UniProtKB">
        <authorList>
            <consortium name="WormBaseParasite"/>
        </authorList>
    </citation>
    <scope>IDENTIFICATION</scope>
</reference>
<evidence type="ECO:0000313" key="1">
    <source>
        <dbReference type="Proteomes" id="UP000887580"/>
    </source>
</evidence>
<sequence>MNNKKSNNFITADCRLITDLPAAAPSSFNKNVTNGINSLDSVVLNNGQQRRNNSNNNSFNNGLRNTVRKKQFQQTTTTMDSGILISSSTLSSPLLFSSPSPPISPISSCTDLIRPQRKPRKSKKSRAGTNPSRITTPLSPSAISSCSLASFTSSSSGLSSGASSMGTLNDPDNNNIHHSPISSNVVICPDNTVIKSSSSSAASSAGFGDMTSNDDEDFHERCNFYDEQILSSLDSMQFSRQWSLPNGFASEVITNNSYPQMPTKSKNAKRRGNNKFQNNSTNNYPKITNPALQQFFFEQHQFYRKIYDQQFAALSSIKQISLNDTIQKQSKLDRQFSESAAKANVYIPHQHLGLPPLPPPPETYSPWQPSPCLGMPEPIITPSPCEEAFLNHLKSHQIPKKQQQQTMKEAATIVTTQSNN</sequence>
<name>A0AC35FLC9_9BILA</name>
<protein>
    <submittedName>
        <fullName evidence="2">Uncharacterized protein</fullName>
    </submittedName>
</protein>